<dbReference type="OrthoDB" id="2192946at2759"/>
<keyword evidence="9" id="KW-1185">Reference proteome</keyword>
<dbReference type="GeneID" id="8296108"/>
<dbReference type="InterPro" id="IPR041470">
    <property type="entry name" value="GCP_N"/>
</dbReference>
<comment type="similarity">
    <text evidence="1 5">Belongs to the TUBGCP family.</text>
</comment>
<dbReference type="RefSeq" id="XP_002545888.1">
    <property type="nucleotide sequence ID" value="XM_002545842.1"/>
</dbReference>
<dbReference type="eggNOG" id="KOG2001">
    <property type="taxonomic scope" value="Eukaryota"/>
</dbReference>
<dbReference type="VEuPathDB" id="FungiDB:CTRG_00669"/>
<dbReference type="Proteomes" id="UP000002037">
    <property type="component" value="Unassembled WGS sequence"/>
</dbReference>
<evidence type="ECO:0000313" key="8">
    <source>
        <dbReference type="EMBL" id="EER35930.1"/>
    </source>
</evidence>
<name>C5M3N0_CANTT</name>
<dbReference type="KEGG" id="ctp:CTRG_00669"/>
<dbReference type="AlphaFoldDB" id="C5M3N0"/>
<dbReference type="PANTHER" id="PTHR19302">
    <property type="entry name" value="GAMMA TUBULIN COMPLEX PROTEIN"/>
    <property type="match status" value="1"/>
</dbReference>
<evidence type="ECO:0000256" key="1">
    <source>
        <dbReference type="ARBA" id="ARBA00010337"/>
    </source>
</evidence>
<dbReference type="PANTHER" id="PTHR19302:SF33">
    <property type="entry name" value="GAMMA-TUBULIN COMPLEX COMPONENT 5"/>
    <property type="match status" value="1"/>
</dbReference>
<dbReference type="GO" id="GO:0000278">
    <property type="term" value="P:mitotic cell cycle"/>
    <property type="evidence" value="ECO:0007669"/>
    <property type="project" value="TreeGrafter"/>
</dbReference>
<dbReference type="GO" id="GO:0051011">
    <property type="term" value="F:microtubule minus-end binding"/>
    <property type="evidence" value="ECO:0007669"/>
    <property type="project" value="TreeGrafter"/>
</dbReference>
<evidence type="ECO:0000259" key="6">
    <source>
        <dbReference type="Pfam" id="PF04130"/>
    </source>
</evidence>
<dbReference type="GO" id="GO:0043015">
    <property type="term" value="F:gamma-tubulin binding"/>
    <property type="evidence" value="ECO:0007669"/>
    <property type="project" value="InterPro"/>
</dbReference>
<dbReference type="Pfam" id="PF04130">
    <property type="entry name" value="GCP_C_terminal"/>
    <property type="match status" value="1"/>
</dbReference>
<protein>
    <recommendedName>
        <fullName evidence="5">Spindle pole body component</fullName>
    </recommendedName>
</protein>
<feature type="domain" description="Gamma tubulin complex component protein N-terminal" evidence="7">
    <location>
        <begin position="85"/>
        <end position="429"/>
    </location>
</feature>
<accession>C5M3N0</accession>
<dbReference type="GO" id="GO:0000930">
    <property type="term" value="C:gamma-tubulin complex"/>
    <property type="evidence" value="ECO:0007669"/>
    <property type="project" value="UniProtKB-ARBA"/>
</dbReference>
<keyword evidence="3 5" id="KW-0493">Microtubule</keyword>
<proteinExistence type="inferred from homology"/>
<comment type="subcellular location">
    <subcellularLocation>
        <location evidence="5">Cytoplasm</location>
        <location evidence="5">Cytoskeleton</location>
        <location evidence="5">Microtubule organizing center</location>
    </subcellularLocation>
</comment>
<dbReference type="GO" id="GO:0051225">
    <property type="term" value="P:spindle assembly"/>
    <property type="evidence" value="ECO:0007669"/>
    <property type="project" value="TreeGrafter"/>
</dbReference>
<dbReference type="GO" id="GO:0007020">
    <property type="term" value="P:microtubule nucleation"/>
    <property type="evidence" value="ECO:0007669"/>
    <property type="project" value="InterPro"/>
</dbReference>
<dbReference type="GO" id="GO:0005874">
    <property type="term" value="C:microtubule"/>
    <property type="evidence" value="ECO:0007669"/>
    <property type="project" value="UniProtKB-KW"/>
</dbReference>
<evidence type="ECO:0000256" key="2">
    <source>
        <dbReference type="ARBA" id="ARBA00022490"/>
    </source>
</evidence>
<dbReference type="GO" id="GO:0051321">
    <property type="term" value="P:meiotic cell cycle"/>
    <property type="evidence" value="ECO:0007669"/>
    <property type="project" value="TreeGrafter"/>
</dbReference>
<dbReference type="GO" id="GO:0031122">
    <property type="term" value="P:cytoplasmic microtubule organization"/>
    <property type="evidence" value="ECO:0007669"/>
    <property type="project" value="TreeGrafter"/>
</dbReference>
<evidence type="ECO:0000256" key="3">
    <source>
        <dbReference type="ARBA" id="ARBA00022701"/>
    </source>
</evidence>
<dbReference type="GO" id="GO:0005816">
    <property type="term" value="C:spindle pole body"/>
    <property type="evidence" value="ECO:0007669"/>
    <property type="project" value="UniProtKB-ARBA"/>
</dbReference>
<dbReference type="InterPro" id="IPR040457">
    <property type="entry name" value="GCP_C"/>
</dbReference>
<evidence type="ECO:0000259" key="7">
    <source>
        <dbReference type="Pfam" id="PF17681"/>
    </source>
</evidence>
<gene>
    <name evidence="8" type="ORF">CTRG_00669</name>
</gene>
<dbReference type="HOGENOM" id="CLU_007738_2_0_1"/>
<organism evidence="8 9">
    <name type="scientific">Candida tropicalis (strain ATCC MYA-3404 / T1)</name>
    <name type="common">Yeast</name>
    <dbReference type="NCBI Taxonomy" id="294747"/>
    <lineage>
        <taxon>Eukaryota</taxon>
        <taxon>Fungi</taxon>
        <taxon>Dikarya</taxon>
        <taxon>Ascomycota</taxon>
        <taxon>Saccharomycotina</taxon>
        <taxon>Pichiomycetes</taxon>
        <taxon>Debaryomycetaceae</taxon>
        <taxon>Candida/Lodderomyces clade</taxon>
        <taxon>Candida</taxon>
    </lineage>
</organism>
<evidence type="ECO:0000256" key="5">
    <source>
        <dbReference type="RuleBase" id="RU363050"/>
    </source>
</evidence>
<feature type="domain" description="Gamma tubulin complex component C-terminal" evidence="6">
    <location>
        <begin position="439"/>
        <end position="870"/>
    </location>
</feature>
<keyword evidence="2 5" id="KW-0963">Cytoplasm</keyword>
<dbReference type="EMBL" id="GG692395">
    <property type="protein sequence ID" value="EER35930.1"/>
    <property type="molecule type" value="Genomic_DNA"/>
</dbReference>
<dbReference type="GO" id="GO:0000922">
    <property type="term" value="C:spindle pole"/>
    <property type="evidence" value="ECO:0007669"/>
    <property type="project" value="InterPro"/>
</dbReference>
<reference evidence="8 9" key="1">
    <citation type="journal article" date="2009" name="Nature">
        <title>Evolution of pathogenicity and sexual reproduction in eight Candida genomes.</title>
        <authorList>
            <person name="Butler G."/>
            <person name="Rasmussen M.D."/>
            <person name="Lin M.F."/>
            <person name="Santos M.A."/>
            <person name="Sakthikumar S."/>
            <person name="Munro C.A."/>
            <person name="Rheinbay E."/>
            <person name="Grabherr M."/>
            <person name="Forche A."/>
            <person name="Reedy J.L."/>
            <person name="Agrafioti I."/>
            <person name="Arnaud M.B."/>
            <person name="Bates S."/>
            <person name="Brown A.J."/>
            <person name="Brunke S."/>
            <person name="Costanzo M.C."/>
            <person name="Fitzpatrick D.A."/>
            <person name="de Groot P.W."/>
            <person name="Harris D."/>
            <person name="Hoyer L.L."/>
            <person name="Hube B."/>
            <person name="Klis F.M."/>
            <person name="Kodira C."/>
            <person name="Lennard N."/>
            <person name="Logue M.E."/>
            <person name="Martin R."/>
            <person name="Neiman A.M."/>
            <person name="Nikolaou E."/>
            <person name="Quail M.A."/>
            <person name="Quinn J."/>
            <person name="Santos M.C."/>
            <person name="Schmitzberger F.F."/>
            <person name="Sherlock G."/>
            <person name="Shah P."/>
            <person name="Silverstein K.A."/>
            <person name="Skrzypek M.S."/>
            <person name="Soll D."/>
            <person name="Staggs R."/>
            <person name="Stansfield I."/>
            <person name="Stumpf M.P."/>
            <person name="Sudbery P.E."/>
            <person name="Srikantha T."/>
            <person name="Zeng Q."/>
            <person name="Berman J."/>
            <person name="Berriman M."/>
            <person name="Heitman J."/>
            <person name="Gow N.A."/>
            <person name="Lorenz M.C."/>
            <person name="Birren B.W."/>
            <person name="Kellis M."/>
            <person name="Cuomo C.A."/>
        </authorList>
    </citation>
    <scope>NUCLEOTIDE SEQUENCE [LARGE SCALE GENOMIC DNA]</scope>
    <source>
        <strain evidence="9">ATCC MYA-3404 / T1</strain>
    </source>
</reference>
<dbReference type="InterPro" id="IPR042241">
    <property type="entry name" value="GCP_C_sf"/>
</dbReference>
<dbReference type="Gene3D" id="1.20.120.1900">
    <property type="entry name" value="Gamma-tubulin complex, C-terminal domain"/>
    <property type="match status" value="1"/>
</dbReference>
<evidence type="ECO:0000313" key="9">
    <source>
        <dbReference type="Proteomes" id="UP000002037"/>
    </source>
</evidence>
<sequence length="876" mass="101933">MNAFSSPHKHMKDPNTSTGQIVFGSQFNQFQDNAEQDFVSLIDGNCDDDIMAPCIDDTVTYKLQKVSGPLLSQISNLHIQQALIIRELIFTLLGYEGHYIQYSRHYDPSSPLSRISGPDYKIAKNLDISLKNIAKKLMRFGKYYSGLRSFIQIYDDTGFGRIVQKFCYEISEFLSHYQRVIMNLEHEFKFNKNFNLNMLDQMLHQEVANKLTHFYEISLEINRITEERQRLSQIDVLDKFESSFINNSNFNGVNSEPNLYHVKSDCCKGGSVLQIIQERIIYYKGDPVSLEFLTRLFDTVSVDYVSMLNQWLLEGVIDDPFDEFLVRKKNVPPAFLEAFQSKSEYYWNELFLIKTDGLLNQFRNSAVQAKILNTGKYLNIFKNCTGLANFEKLQEKLITISSLTASDLELRLDEFYQRANKMLMKLLFEGYDFPSVVNVFQNLFLLQDSFNIDKFIDANLQDLKKPKLKVSVSRLKKQYDDIFKTKMENKVGVQPNMHDVVQENQKFTVNSESLYQIVEELLEKNSDYAIPDEHIRGFYHKVMPARNDSKMTISSGESLENTVKDTLTISSIDVNVSLPFPLNLVMNQQLSYQYQIMFQLLVNIKFISKYNGANWQDLNYSRIWKNRNFEPRVKRLILRCRVLHSRVCRFITELENYIMYDVIEYNYENVKSLISHTTSVLATNKVGSDINNEIDQIFNGTLLGGTFSNNSIFDDKIHRQRIAARGNTNNGGGPTQDGAERLLTVEQLIHKLSDYSSNLMNESLLTKKESLQQLRSILDFVLQFNNYIVQIKKVLVLLNHELYQKFSEDFPARFNRPMDQASMDLRYSNLYNTFLEQYQKFGEHLVAFLATIKKLGERENRGLLELSDRLELCFPE</sequence>
<keyword evidence="4 5" id="KW-0206">Cytoskeleton</keyword>
<dbReference type="InterPro" id="IPR007259">
    <property type="entry name" value="GCP"/>
</dbReference>
<dbReference type="Pfam" id="PF17681">
    <property type="entry name" value="GCP_N_terminal"/>
    <property type="match status" value="1"/>
</dbReference>
<dbReference type="STRING" id="294747.C5M3N0"/>
<evidence type="ECO:0000256" key="4">
    <source>
        <dbReference type="ARBA" id="ARBA00023212"/>
    </source>
</evidence>